<evidence type="ECO:0000256" key="2">
    <source>
        <dbReference type="SAM" id="MobiDB-lite"/>
    </source>
</evidence>
<reference evidence="4" key="1">
    <citation type="submission" date="2025-08" db="UniProtKB">
        <authorList>
            <consortium name="RefSeq"/>
        </authorList>
    </citation>
    <scope>IDENTIFICATION</scope>
    <source>
        <strain evidence="4">Wakin</strain>
        <tissue evidence="4">Muscle</tissue>
    </source>
</reference>
<accession>A0A6P6NS77</accession>
<dbReference type="Pfam" id="PF01391">
    <property type="entry name" value="Collagen"/>
    <property type="match status" value="2"/>
</dbReference>
<dbReference type="PANTHER" id="PTHR37456">
    <property type="entry name" value="SI:CH211-266K2.1"/>
    <property type="match status" value="1"/>
</dbReference>
<dbReference type="KEGG" id="caua:113087468"/>
<evidence type="ECO:0000256" key="1">
    <source>
        <dbReference type="ARBA" id="ARBA00022737"/>
    </source>
</evidence>
<name>A0A6P6NS77_CARAU</name>
<keyword evidence="3" id="KW-1185">Reference proteome</keyword>
<evidence type="ECO:0000313" key="3">
    <source>
        <dbReference type="Proteomes" id="UP000515129"/>
    </source>
</evidence>
<organism evidence="3 4">
    <name type="scientific">Carassius auratus</name>
    <name type="common">Goldfish</name>
    <dbReference type="NCBI Taxonomy" id="7957"/>
    <lineage>
        <taxon>Eukaryota</taxon>
        <taxon>Metazoa</taxon>
        <taxon>Chordata</taxon>
        <taxon>Craniata</taxon>
        <taxon>Vertebrata</taxon>
        <taxon>Euteleostomi</taxon>
        <taxon>Actinopterygii</taxon>
        <taxon>Neopterygii</taxon>
        <taxon>Teleostei</taxon>
        <taxon>Ostariophysi</taxon>
        <taxon>Cypriniformes</taxon>
        <taxon>Cyprinidae</taxon>
        <taxon>Cyprininae</taxon>
        <taxon>Carassius</taxon>
    </lineage>
</organism>
<feature type="compositionally biased region" description="Low complexity" evidence="2">
    <location>
        <begin position="361"/>
        <end position="374"/>
    </location>
</feature>
<evidence type="ECO:0000313" key="4">
    <source>
        <dbReference type="RefSeq" id="XP_026111376.1"/>
    </source>
</evidence>
<keyword evidence="1" id="KW-0677">Repeat</keyword>
<feature type="compositionally biased region" description="Low complexity" evidence="2">
    <location>
        <begin position="473"/>
        <end position="491"/>
    </location>
</feature>
<dbReference type="Proteomes" id="UP000515129">
    <property type="component" value="Chromosome 5"/>
</dbReference>
<feature type="compositionally biased region" description="Low complexity" evidence="2">
    <location>
        <begin position="500"/>
        <end position="524"/>
    </location>
</feature>
<dbReference type="OrthoDB" id="8939548at2759"/>
<dbReference type="InterPro" id="IPR008160">
    <property type="entry name" value="Collagen"/>
</dbReference>
<dbReference type="GeneID" id="113087468"/>
<dbReference type="RefSeq" id="XP_026111376.1">
    <property type="nucleotide sequence ID" value="XM_026255591.1"/>
</dbReference>
<proteinExistence type="predicted"/>
<dbReference type="AlphaFoldDB" id="A0A6P6NS77"/>
<feature type="region of interest" description="Disordered" evidence="2">
    <location>
        <begin position="358"/>
        <end position="577"/>
    </location>
</feature>
<dbReference type="PANTHER" id="PTHR37456:SF3">
    <property type="entry name" value="COLLAGEN ALPHA-1(XXV) CHAIN"/>
    <property type="match status" value="1"/>
</dbReference>
<gene>
    <name evidence="4" type="primary">LOC113087468</name>
</gene>
<dbReference type="InterPro" id="IPR050938">
    <property type="entry name" value="Collagen_Structural_Proteins"/>
</dbReference>
<protein>
    <submittedName>
        <fullName evidence="4">Collagen alpha-1(XXIV) chain-like</fullName>
    </submittedName>
</protein>
<sequence>MCFTDILFASIHPTEPFVILSWFNSSSFLINSRYEWTKPEYNVERMNLSWRREMDFRGVVPVFGTVLAKDVTCSAEEGKEKKTNSSVSSKIEDLHSKREISSYLNRTSKNSLRGFVVVDESDLLTSPAISTHSRYKDTSNKKIQSTTLESSEENFSSKKLKTDMDEGRFERLPLKPSRDIAGLDSILNVKTSAGQKDLVRPTVHPELNQLTEEGVLLPSKSFDVVKKPLVSLHSKKGYESLVGSGQADYKHSSKKRVAFKHGDVILGMDGRRYQLLSGPPGPVGPPGKRGCAGKRGYIGYNGDKGSQGVRGADGPRGIPGPPGPSGLPVLYLWRNTEEDWAAFRRTSYYQLLAAGWPRQTGHPGPMGEMGRPGLPGLPGDPGQTGPPGRRGEMGDIGPKGVRGRAGTQGRDGEKGPDGVTGSPGVSGLQGPHGYSGETAPPGEKGDEGFPGAPGPRGDNGQTGRKGSKGEIGFTGSSGPPGPVGLQGVQGIPGPPGPKGDPGNVGKRGPPGTVGAPGATGLVGAQGVNGSEGDIGPAGHVGRKGPQGPRGIEGNRGSPGHPGSQVHFCRNAYMPKNT</sequence>